<keyword evidence="7 8" id="KW-0472">Membrane</keyword>
<feature type="transmembrane region" description="Helical" evidence="8">
    <location>
        <begin position="444"/>
        <end position="467"/>
    </location>
</feature>
<feature type="transmembrane region" description="Helical" evidence="8">
    <location>
        <begin position="89"/>
        <end position="110"/>
    </location>
</feature>
<gene>
    <name evidence="9" type="ORF">ACFOZ1_03940</name>
</gene>
<comment type="caution">
    <text evidence="9">The sequence shown here is derived from an EMBL/GenBank/DDBJ whole genome shotgun (WGS) entry which is preliminary data.</text>
</comment>
<dbReference type="NCBIfam" id="TIGR00842">
    <property type="entry name" value="bcct"/>
    <property type="match status" value="1"/>
</dbReference>
<feature type="transmembrane region" description="Helical" evidence="8">
    <location>
        <begin position="228"/>
        <end position="249"/>
    </location>
</feature>
<evidence type="ECO:0000256" key="2">
    <source>
        <dbReference type="ARBA" id="ARBA00005658"/>
    </source>
</evidence>
<keyword evidence="10" id="KW-1185">Reference proteome</keyword>
<feature type="transmembrane region" description="Helical" evidence="8">
    <location>
        <begin position="49"/>
        <end position="69"/>
    </location>
</feature>
<organism evidence="9 10">
    <name type="scientific">Gracilibacillus marinus</name>
    <dbReference type="NCBI Taxonomy" id="630535"/>
    <lineage>
        <taxon>Bacteria</taxon>
        <taxon>Bacillati</taxon>
        <taxon>Bacillota</taxon>
        <taxon>Bacilli</taxon>
        <taxon>Bacillales</taxon>
        <taxon>Bacillaceae</taxon>
        <taxon>Gracilibacillus</taxon>
    </lineage>
</organism>
<keyword evidence="4" id="KW-1003">Cell membrane</keyword>
<dbReference type="PANTHER" id="PTHR30047:SF7">
    <property type="entry name" value="HIGH-AFFINITY CHOLINE TRANSPORT PROTEIN"/>
    <property type="match status" value="1"/>
</dbReference>
<dbReference type="Pfam" id="PF02028">
    <property type="entry name" value="BCCT"/>
    <property type="match status" value="1"/>
</dbReference>
<evidence type="ECO:0000256" key="7">
    <source>
        <dbReference type="ARBA" id="ARBA00023136"/>
    </source>
</evidence>
<proteinExistence type="inferred from homology"/>
<comment type="similarity">
    <text evidence="2">Belongs to the BCCT transporter (TC 2.A.15) family.</text>
</comment>
<dbReference type="RefSeq" id="WP_390196149.1">
    <property type="nucleotide sequence ID" value="NZ_JBHSDV010000001.1"/>
</dbReference>
<keyword evidence="5 8" id="KW-0812">Transmembrane</keyword>
<feature type="transmembrane region" description="Helical" evidence="8">
    <location>
        <begin position="142"/>
        <end position="160"/>
    </location>
</feature>
<dbReference type="InterPro" id="IPR000060">
    <property type="entry name" value="BCCT_transptr"/>
</dbReference>
<evidence type="ECO:0000256" key="5">
    <source>
        <dbReference type="ARBA" id="ARBA00022692"/>
    </source>
</evidence>
<feature type="transmembrane region" description="Helical" evidence="8">
    <location>
        <begin position="345"/>
        <end position="363"/>
    </location>
</feature>
<evidence type="ECO:0000256" key="3">
    <source>
        <dbReference type="ARBA" id="ARBA00022448"/>
    </source>
</evidence>
<accession>A0ABV8VR62</accession>
<sequence>MDKNKVGHVGIVFIVSTIIVLLFVLWGALSPNSLNEAANSGLSWMITNFGWFYMLITALFVAFVIILALSPYGKIKLGKPDDEPEYSWFSWIGMLFAAGIGVGFVFWGVAEPVLYYMDPPLGYEPNTRESALAGLRYGSYHWALHPWAIFSIVGMTLAYVQYRKDRPALISSAFYPILGDKVNGWAGKTIDTLAVIATCTGVATTFGLSAMQITGGLSHITPIPNSPWVQLIIICIVTVLFMFSAARGLDKGIKILSNINLVVAGLLLLFVLFVGPTLFIAESFVTTLGGYITNVIPMALTLTPFSESEWLGTNTIFFWAWHISWAPFMGIFIARISKGRTIREFMAGVLIVPSILAIIWFTTFGGTGLLIEMEGIANIGELVNSQVELALFAMLGELPLSFITNLLAIILILIFFITSADSASFVLGSMTSNGDLEPKTSVKLIWGFLIAGAASVLLFSGGGGLGALQTASIIAALPFAIVMVLMIISVIITLSKDWQIDRKLRRKKQVNKVKGEFKDEFVNHIKEDVYDEVKNELYDDMKDEFYDEFKDKIYDDMKKEIKEELRDPKK</sequence>
<feature type="transmembrane region" description="Helical" evidence="8">
    <location>
        <begin position="7"/>
        <end position="29"/>
    </location>
</feature>
<keyword evidence="3" id="KW-0813">Transport</keyword>
<dbReference type="PANTHER" id="PTHR30047">
    <property type="entry name" value="HIGH-AFFINITY CHOLINE TRANSPORT PROTEIN-RELATED"/>
    <property type="match status" value="1"/>
</dbReference>
<feature type="transmembrane region" description="Helical" evidence="8">
    <location>
        <begin position="473"/>
        <end position="495"/>
    </location>
</feature>
<reference evidence="10" key="1">
    <citation type="journal article" date="2019" name="Int. J. Syst. Evol. Microbiol.">
        <title>The Global Catalogue of Microorganisms (GCM) 10K type strain sequencing project: providing services to taxonomists for standard genome sequencing and annotation.</title>
        <authorList>
            <consortium name="The Broad Institute Genomics Platform"/>
            <consortium name="The Broad Institute Genome Sequencing Center for Infectious Disease"/>
            <person name="Wu L."/>
            <person name="Ma J."/>
        </authorList>
    </citation>
    <scope>NUCLEOTIDE SEQUENCE [LARGE SCALE GENOMIC DNA]</scope>
    <source>
        <strain evidence="10">KACC 14058</strain>
    </source>
</reference>
<evidence type="ECO:0000256" key="6">
    <source>
        <dbReference type="ARBA" id="ARBA00022989"/>
    </source>
</evidence>
<evidence type="ECO:0000256" key="4">
    <source>
        <dbReference type="ARBA" id="ARBA00022475"/>
    </source>
</evidence>
<evidence type="ECO:0000313" key="9">
    <source>
        <dbReference type="EMBL" id="MFC4386957.1"/>
    </source>
</evidence>
<feature type="transmembrane region" description="Helical" evidence="8">
    <location>
        <begin position="402"/>
        <end position="423"/>
    </location>
</feature>
<comment type="subcellular location">
    <subcellularLocation>
        <location evidence="1">Cell membrane</location>
        <topology evidence="1">Multi-pass membrane protein</topology>
    </subcellularLocation>
</comment>
<name>A0ABV8VR62_9BACI</name>
<evidence type="ECO:0000256" key="1">
    <source>
        <dbReference type="ARBA" id="ARBA00004651"/>
    </source>
</evidence>
<evidence type="ECO:0000256" key="8">
    <source>
        <dbReference type="SAM" id="Phobius"/>
    </source>
</evidence>
<dbReference type="EMBL" id="JBHSDV010000001">
    <property type="protein sequence ID" value="MFC4386957.1"/>
    <property type="molecule type" value="Genomic_DNA"/>
</dbReference>
<protein>
    <submittedName>
        <fullName evidence="9">BCCT family transporter</fullName>
    </submittedName>
</protein>
<evidence type="ECO:0000313" key="10">
    <source>
        <dbReference type="Proteomes" id="UP001595880"/>
    </source>
</evidence>
<feature type="transmembrane region" description="Helical" evidence="8">
    <location>
        <begin position="261"/>
        <end position="281"/>
    </location>
</feature>
<feature type="transmembrane region" description="Helical" evidence="8">
    <location>
        <begin position="190"/>
        <end position="208"/>
    </location>
</feature>
<feature type="transmembrane region" description="Helical" evidence="8">
    <location>
        <begin position="316"/>
        <end position="333"/>
    </location>
</feature>
<keyword evidence="6 8" id="KW-1133">Transmembrane helix</keyword>
<dbReference type="Proteomes" id="UP001595880">
    <property type="component" value="Unassembled WGS sequence"/>
</dbReference>